<comment type="similarity">
    <text evidence="2">Belongs to the SAP domain-containing ribonucleoprotein family.</text>
</comment>
<dbReference type="SUPFAM" id="SSF68906">
    <property type="entry name" value="SAP domain"/>
    <property type="match status" value="1"/>
</dbReference>
<dbReference type="InParanoid" id="A0A6P7H4J7"/>
<sequence length="273" mass="30488">MADTNLLENSSDLSKLKVPDLKKELKQRGLSTTGNKNELIERLQNAVKSNETINSECVDDLEEDLLNDEDDDHEDASESVILDNELDEGLPSLPVKRKADETSATETIPEPPKKVVLKRISSSELDTEEEKSEPEKVDAEFKPEEDKHEDKKVIKLSELTTKERLEMRAKKFGVIVNSPDAKKAARAERFGTSNASADSITSSQVNTKLDVLKQRAARFGVSVSSAMSNLENKEKLEKRKQRFGSDTEGKSSNGVSESDKAKLRLERFKEPVK</sequence>
<feature type="region of interest" description="Disordered" evidence="3">
    <location>
        <begin position="222"/>
        <end position="273"/>
    </location>
</feature>
<name>A0A6P7H4J7_DIAVI</name>
<dbReference type="InterPro" id="IPR052240">
    <property type="entry name" value="SAP_domain_ribonucleoprotein"/>
</dbReference>
<evidence type="ECO:0000313" key="5">
    <source>
        <dbReference type="RefSeq" id="XP_028153462.1"/>
    </source>
</evidence>
<feature type="region of interest" description="Disordered" evidence="3">
    <location>
        <begin position="176"/>
        <end position="206"/>
    </location>
</feature>
<dbReference type="PANTHER" id="PTHR46551">
    <property type="entry name" value="SAP DOMAIN-CONTAINING RIBONUCLEOPROTEIN"/>
    <property type="match status" value="1"/>
</dbReference>
<evidence type="ECO:0000256" key="2">
    <source>
        <dbReference type="ARBA" id="ARBA00046328"/>
    </source>
</evidence>
<evidence type="ECO:0000256" key="1">
    <source>
        <dbReference type="ARBA" id="ARBA00022553"/>
    </source>
</evidence>
<evidence type="ECO:0000256" key="3">
    <source>
        <dbReference type="SAM" id="MobiDB-lite"/>
    </source>
</evidence>
<dbReference type="GO" id="GO:0005634">
    <property type="term" value="C:nucleus"/>
    <property type="evidence" value="ECO:0007669"/>
    <property type="project" value="TreeGrafter"/>
</dbReference>
<dbReference type="InterPro" id="IPR036361">
    <property type="entry name" value="SAP_dom_sf"/>
</dbReference>
<dbReference type="PANTHER" id="PTHR46551:SF1">
    <property type="entry name" value="SAP DOMAIN-CONTAINING RIBONUCLEOPROTEIN"/>
    <property type="match status" value="1"/>
</dbReference>
<reference evidence="5" key="1">
    <citation type="submission" date="2025-08" db="UniProtKB">
        <authorList>
            <consortium name="RefSeq"/>
        </authorList>
    </citation>
    <scope>IDENTIFICATION</scope>
    <source>
        <tissue evidence="5">Whole insect</tissue>
    </source>
</reference>
<dbReference type="GO" id="GO:0016973">
    <property type="term" value="P:poly(A)+ mRNA export from nucleus"/>
    <property type="evidence" value="ECO:0007669"/>
    <property type="project" value="TreeGrafter"/>
</dbReference>
<feature type="region of interest" description="Disordered" evidence="3">
    <location>
        <begin position="51"/>
        <end position="150"/>
    </location>
</feature>
<proteinExistence type="inferred from homology"/>
<feature type="compositionally biased region" description="Acidic residues" evidence="3">
    <location>
        <begin position="57"/>
        <end position="77"/>
    </location>
</feature>
<dbReference type="InterPro" id="IPR003034">
    <property type="entry name" value="SAP_dom"/>
</dbReference>
<evidence type="ECO:0000259" key="4">
    <source>
        <dbReference type="PROSITE" id="PS50800"/>
    </source>
</evidence>
<feature type="compositionally biased region" description="Basic and acidic residues" evidence="3">
    <location>
        <begin position="180"/>
        <end position="189"/>
    </location>
</feature>
<dbReference type="AlphaFoldDB" id="A0A6P7H4J7"/>
<gene>
    <name evidence="5" type="primary">LOC114346922</name>
</gene>
<dbReference type="FunCoup" id="A0A6P7H4J7">
    <property type="interactions" value="993"/>
</dbReference>
<feature type="compositionally biased region" description="Basic and acidic residues" evidence="3">
    <location>
        <begin position="257"/>
        <end position="273"/>
    </location>
</feature>
<organism evidence="5">
    <name type="scientific">Diabrotica virgifera virgifera</name>
    <name type="common">western corn rootworm</name>
    <dbReference type="NCBI Taxonomy" id="50390"/>
    <lineage>
        <taxon>Eukaryota</taxon>
        <taxon>Metazoa</taxon>
        <taxon>Ecdysozoa</taxon>
        <taxon>Arthropoda</taxon>
        <taxon>Hexapoda</taxon>
        <taxon>Insecta</taxon>
        <taxon>Pterygota</taxon>
        <taxon>Neoptera</taxon>
        <taxon>Endopterygota</taxon>
        <taxon>Coleoptera</taxon>
        <taxon>Polyphaga</taxon>
        <taxon>Cucujiformia</taxon>
        <taxon>Chrysomeloidea</taxon>
        <taxon>Chrysomelidae</taxon>
        <taxon>Galerucinae</taxon>
        <taxon>Diabroticina</taxon>
        <taxon>Diabroticites</taxon>
        <taxon>Diabrotica</taxon>
    </lineage>
</organism>
<keyword evidence="1" id="KW-0597">Phosphoprotein</keyword>
<dbReference type="Gene3D" id="1.10.720.30">
    <property type="entry name" value="SAP domain"/>
    <property type="match status" value="1"/>
</dbReference>
<dbReference type="Pfam" id="PF02037">
    <property type="entry name" value="SAP"/>
    <property type="match status" value="1"/>
</dbReference>
<dbReference type="RefSeq" id="XP_028153462.1">
    <property type="nucleotide sequence ID" value="XM_028297661.1"/>
</dbReference>
<feature type="compositionally biased region" description="Basic and acidic residues" evidence="3">
    <location>
        <begin position="231"/>
        <end position="249"/>
    </location>
</feature>
<feature type="compositionally biased region" description="Basic and acidic residues" evidence="3">
    <location>
        <begin position="133"/>
        <end position="150"/>
    </location>
</feature>
<dbReference type="GO" id="GO:1990904">
    <property type="term" value="C:ribonucleoprotein complex"/>
    <property type="evidence" value="ECO:0007669"/>
    <property type="project" value="UniProtKB-KW"/>
</dbReference>
<dbReference type="PROSITE" id="PS50800">
    <property type="entry name" value="SAP"/>
    <property type="match status" value="1"/>
</dbReference>
<keyword evidence="5" id="KW-0687">Ribonucleoprotein</keyword>
<feature type="compositionally biased region" description="Polar residues" evidence="3">
    <location>
        <begin position="191"/>
        <end position="206"/>
    </location>
</feature>
<accession>A0A6P7H4J7</accession>
<dbReference type="SMART" id="SM00513">
    <property type="entry name" value="SAP"/>
    <property type="match status" value="1"/>
</dbReference>
<feature type="domain" description="SAP" evidence="4">
    <location>
        <begin position="13"/>
        <end position="47"/>
    </location>
</feature>
<protein>
    <submittedName>
        <fullName evidence="5">SAP domain-containing ribonucleoprotein</fullName>
    </submittedName>
</protein>